<evidence type="ECO:0000313" key="14">
    <source>
        <dbReference type="EMBL" id="MDP5275602.1"/>
    </source>
</evidence>
<dbReference type="HAMAP" id="MF_01225_B">
    <property type="entry name" value="MoaA_B"/>
    <property type="match status" value="1"/>
</dbReference>
<dbReference type="RefSeq" id="WP_305992908.1">
    <property type="nucleotide sequence ID" value="NZ_JAVAMP010000008.1"/>
</dbReference>
<comment type="cofactor">
    <cofactor evidence="12">
        <name>[4Fe-4S] cluster</name>
        <dbReference type="ChEBI" id="CHEBI:49883"/>
    </cofactor>
    <text evidence="12">Binds 2 [4Fe-4S] clusters. Binds 1 [4Fe-4S] cluster coordinated with 3 cysteines and an exchangeable S-adenosyl-L-methionine and 1 [4Fe-4S] cluster coordinated with 3 cysteines and the GTP-derived substrate.</text>
</comment>
<dbReference type="Proteomes" id="UP001231941">
    <property type="component" value="Unassembled WGS sequence"/>
</dbReference>
<dbReference type="InterPro" id="IPR040064">
    <property type="entry name" value="MoaA-like"/>
</dbReference>
<feature type="domain" description="Radical SAM core" evidence="13">
    <location>
        <begin position="13"/>
        <end position="232"/>
    </location>
</feature>
<dbReference type="InterPro" id="IPR007197">
    <property type="entry name" value="rSAM"/>
</dbReference>
<feature type="binding site" evidence="12">
    <location>
        <position position="35"/>
    </location>
    <ligand>
        <name>S-adenosyl-L-methionine</name>
        <dbReference type="ChEBI" id="CHEBI:59789"/>
    </ligand>
</feature>
<dbReference type="EC" id="4.1.99.22" evidence="1 12"/>
<dbReference type="InterPro" id="IPR013483">
    <property type="entry name" value="MoaA"/>
</dbReference>
<keyword evidence="4 12" id="KW-0479">Metal-binding</keyword>
<keyword evidence="6 12" id="KW-0408">Iron</keyword>
<dbReference type="SFLD" id="SFLDS00029">
    <property type="entry name" value="Radical_SAM"/>
    <property type="match status" value="1"/>
</dbReference>
<organism evidence="14 15">
    <name type="scientific">Chengkuizengella axinellae</name>
    <dbReference type="NCBI Taxonomy" id="3064388"/>
    <lineage>
        <taxon>Bacteria</taxon>
        <taxon>Bacillati</taxon>
        <taxon>Bacillota</taxon>
        <taxon>Bacilli</taxon>
        <taxon>Bacillales</taxon>
        <taxon>Paenibacillaceae</taxon>
        <taxon>Chengkuizengella</taxon>
    </lineage>
</organism>
<evidence type="ECO:0000256" key="7">
    <source>
        <dbReference type="ARBA" id="ARBA00023014"/>
    </source>
</evidence>
<dbReference type="InterPro" id="IPR010505">
    <property type="entry name" value="MoaA_twitch"/>
</dbReference>
<feature type="binding site" evidence="12">
    <location>
        <begin position="271"/>
        <end position="273"/>
    </location>
    <ligand>
        <name>GTP</name>
        <dbReference type="ChEBI" id="CHEBI:37565"/>
    </ligand>
</feature>
<evidence type="ECO:0000313" key="15">
    <source>
        <dbReference type="Proteomes" id="UP001231941"/>
    </source>
</evidence>
<feature type="binding site" evidence="12">
    <location>
        <position position="131"/>
    </location>
    <ligand>
        <name>S-adenosyl-L-methionine</name>
        <dbReference type="ChEBI" id="CHEBI:59789"/>
    </ligand>
</feature>
<keyword evidence="2 12" id="KW-0004">4Fe-4S</keyword>
<dbReference type="SUPFAM" id="SSF102114">
    <property type="entry name" value="Radical SAM enzymes"/>
    <property type="match status" value="1"/>
</dbReference>
<dbReference type="PROSITE" id="PS51918">
    <property type="entry name" value="RADICAL_SAM"/>
    <property type="match status" value="1"/>
</dbReference>
<comment type="similarity">
    <text evidence="12">Belongs to the radical SAM superfamily. MoaA family.</text>
</comment>
<keyword evidence="7 12" id="KW-0411">Iron-sulfur</keyword>
<dbReference type="InterPro" id="IPR000385">
    <property type="entry name" value="MoaA_NifB_PqqE_Fe-S-bd_CS"/>
</dbReference>
<evidence type="ECO:0000256" key="12">
    <source>
        <dbReference type="HAMAP-Rule" id="MF_01225"/>
    </source>
</evidence>
<dbReference type="SFLD" id="SFLDG01067">
    <property type="entry name" value="SPASM/twitch_domain_containing"/>
    <property type="match status" value="1"/>
</dbReference>
<reference evidence="14 15" key="1">
    <citation type="submission" date="2023-08" db="EMBL/GenBank/DDBJ databases">
        <authorList>
            <person name="Park J.-S."/>
        </authorList>
    </citation>
    <scope>NUCLEOTIDE SEQUENCE [LARGE SCALE GENOMIC DNA]</scope>
    <source>
        <strain evidence="14 15">2205SS18-9</strain>
    </source>
</reference>
<keyword evidence="8 12" id="KW-0342">GTP-binding</keyword>
<evidence type="ECO:0000256" key="5">
    <source>
        <dbReference type="ARBA" id="ARBA00022741"/>
    </source>
</evidence>
<feature type="binding site" evidence="12">
    <location>
        <position position="283"/>
    </location>
    <ligand>
        <name>[4Fe-4S] cluster</name>
        <dbReference type="ChEBI" id="CHEBI:49883"/>
        <label>2</label>
        <note>4Fe-4S-substrate</note>
    </ligand>
</feature>
<keyword evidence="15" id="KW-1185">Reference proteome</keyword>
<evidence type="ECO:0000256" key="4">
    <source>
        <dbReference type="ARBA" id="ARBA00022723"/>
    </source>
</evidence>
<dbReference type="PANTHER" id="PTHR22960">
    <property type="entry name" value="MOLYBDOPTERIN COFACTOR SYNTHESIS PROTEIN A"/>
    <property type="match status" value="1"/>
</dbReference>
<proteinExistence type="inferred from homology"/>
<feature type="binding site" evidence="12">
    <location>
        <position position="202"/>
    </location>
    <ligand>
        <name>S-adenosyl-L-methionine</name>
        <dbReference type="ChEBI" id="CHEBI:59789"/>
    </ligand>
</feature>
<sequence>MTNTINSPNVLDSYERPLRDLRISVTDRCNFRCSYCMPAEIFGPDFEFLPKNKLLSFEELERLVNIFSKMGVEKIRITGGEPLLRKQLPELIHKISLVEGIKDIALTTNGTLLKKFVPQLNEAKLDRVTVSIDSLDDERFKQMNGIGYGVKPILEAIDAADKSGFPIKINMVVKKGVNEQDILPMAKYFKQKGHTLRFIEFMDVGNSNGWKLDEVVPSKKILDLIHKEMPLEPVEENYFGEVAKRYRYKGTKAEIGFISSVTQAFCSSCTRARLSAEGFLYTCLFATKGYDLRTPLREGATDEEIEEIIRQIWNNRDDRYSEIRLNETPGIKKSKIEMSHIGG</sequence>
<evidence type="ECO:0000256" key="1">
    <source>
        <dbReference type="ARBA" id="ARBA00012167"/>
    </source>
</evidence>
<evidence type="ECO:0000256" key="3">
    <source>
        <dbReference type="ARBA" id="ARBA00022691"/>
    </source>
</evidence>
<feature type="binding site" evidence="12">
    <location>
        <position position="29"/>
    </location>
    <ligand>
        <name>[4Fe-4S] cluster</name>
        <dbReference type="ChEBI" id="CHEBI:49883"/>
        <label>1</label>
        <note>4Fe-4S-S-AdoMet</note>
    </ligand>
</feature>
<accession>A0ABT9J1W9</accession>
<comment type="caution">
    <text evidence="14">The sequence shown here is derived from an EMBL/GenBank/DDBJ whole genome shotgun (WGS) entry which is preliminary data.</text>
</comment>
<keyword evidence="10 12" id="KW-0456">Lyase</keyword>
<dbReference type="EMBL" id="JAVAMP010000008">
    <property type="protein sequence ID" value="MDP5275602.1"/>
    <property type="molecule type" value="Genomic_DNA"/>
</dbReference>
<comment type="function">
    <text evidence="12">Catalyzes the cyclization of GTP to (8S)-3',8-cyclo-7,8-dihydroguanosine 5'-triphosphate.</text>
</comment>
<dbReference type="NCBIfam" id="TIGR02666">
    <property type="entry name" value="moaA"/>
    <property type="match status" value="1"/>
</dbReference>
<dbReference type="Gene3D" id="3.20.20.70">
    <property type="entry name" value="Aldolase class I"/>
    <property type="match status" value="1"/>
</dbReference>
<evidence type="ECO:0000259" key="13">
    <source>
        <dbReference type="PROSITE" id="PS51918"/>
    </source>
</evidence>
<dbReference type="InterPro" id="IPR050105">
    <property type="entry name" value="MoCo_biosynth_MoaA/MoaC"/>
</dbReference>
<dbReference type="InterPro" id="IPR013785">
    <property type="entry name" value="Aldolase_TIM"/>
</dbReference>
<evidence type="ECO:0000256" key="2">
    <source>
        <dbReference type="ARBA" id="ARBA00022485"/>
    </source>
</evidence>
<dbReference type="Pfam" id="PF04055">
    <property type="entry name" value="Radical_SAM"/>
    <property type="match status" value="1"/>
</dbReference>
<dbReference type="SFLD" id="SFLDG01383">
    <property type="entry name" value="cyclic_pyranopterin_phosphate"/>
    <property type="match status" value="1"/>
</dbReference>
<dbReference type="InterPro" id="IPR006638">
    <property type="entry name" value="Elp3/MiaA/NifB-like_rSAM"/>
</dbReference>
<feature type="binding site" evidence="12">
    <location>
        <position position="36"/>
    </location>
    <ligand>
        <name>[4Fe-4S] cluster</name>
        <dbReference type="ChEBI" id="CHEBI:49883"/>
        <label>1</label>
        <note>4Fe-4S-S-AdoMet</note>
    </ligand>
</feature>
<protein>
    <recommendedName>
        <fullName evidence="1 12">GTP 3',8-cyclase</fullName>
        <ecNumber evidence="1 12">4.1.99.22</ecNumber>
    </recommendedName>
    <alternativeName>
        <fullName evidence="12">Molybdenum cofactor biosynthesis protein A</fullName>
    </alternativeName>
</protein>
<dbReference type="CDD" id="cd21117">
    <property type="entry name" value="Twitch_MoaA"/>
    <property type="match status" value="1"/>
</dbReference>
<dbReference type="SMART" id="SM00729">
    <property type="entry name" value="Elp3"/>
    <property type="match status" value="1"/>
</dbReference>
<comment type="subunit">
    <text evidence="12">Monomer and homodimer.</text>
</comment>
<name>A0ABT9J1W9_9BACL</name>
<dbReference type="Pfam" id="PF06463">
    <property type="entry name" value="Mob_synth_C"/>
    <property type="match status" value="1"/>
</dbReference>
<feature type="binding site" evidence="12">
    <location>
        <position position="168"/>
    </location>
    <ligand>
        <name>GTP</name>
        <dbReference type="ChEBI" id="CHEBI:37565"/>
    </ligand>
</feature>
<evidence type="ECO:0000256" key="6">
    <source>
        <dbReference type="ARBA" id="ARBA00023004"/>
    </source>
</evidence>
<feature type="binding site" evidence="12">
    <location>
        <position position="76"/>
    </location>
    <ligand>
        <name>GTP</name>
        <dbReference type="ChEBI" id="CHEBI:37565"/>
    </ligand>
</feature>
<feature type="binding site" evidence="12">
    <location>
        <position position="269"/>
    </location>
    <ligand>
        <name>[4Fe-4S] cluster</name>
        <dbReference type="ChEBI" id="CHEBI:49883"/>
        <label>2</label>
        <note>4Fe-4S-substrate</note>
    </ligand>
</feature>
<gene>
    <name evidence="12 14" type="primary">moaA</name>
    <name evidence="14" type="ORF">Q5Y73_15940</name>
</gene>
<feature type="binding site" evidence="12">
    <location>
        <position position="22"/>
    </location>
    <ligand>
        <name>GTP</name>
        <dbReference type="ChEBI" id="CHEBI:37565"/>
    </ligand>
</feature>
<dbReference type="CDD" id="cd01335">
    <property type="entry name" value="Radical_SAM"/>
    <property type="match status" value="1"/>
</dbReference>
<dbReference type="GO" id="GO:0061798">
    <property type="term" value="F:GTP 3',8'-cyclase activity"/>
    <property type="evidence" value="ECO:0007669"/>
    <property type="project" value="UniProtKB-EC"/>
</dbReference>
<feature type="binding site" evidence="12">
    <location>
        <position position="80"/>
    </location>
    <ligand>
        <name>S-adenosyl-L-methionine</name>
        <dbReference type="ChEBI" id="CHEBI:59789"/>
    </ligand>
</feature>
<keyword evidence="9 12" id="KW-0501">Molybdenum cofactor biosynthesis</keyword>
<comment type="catalytic activity">
    <reaction evidence="11 12">
        <text>GTP + AH2 + S-adenosyl-L-methionine = (8S)-3',8-cyclo-7,8-dihydroguanosine 5'-triphosphate + 5'-deoxyadenosine + L-methionine + A + H(+)</text>
        <dbReference type="Rhea" id="RHEA:49576"/>
        <dbReference type="ChEBI" id="CHEBI:13193"/>
        <dbReference type="ChEBI" id="CHEBI:15378"/>
        <dbReference type="ChEBI" id="CHEBI:17319"/>
        <dbReference type="ChEBI" id="CHEBI:17499"/>
        <dbReference type="ChEBI" id="CHEBI:37565"/>
        <dbReference type="ChEBI" id="CHEBI:57844"/>
        <dbReference type="ChEBI" id="CHEBI:59789"/>
        <dbReference type="ChEBI" id="CHEBI:131766"/>
        <dbReference type="EC" id="4.1.99.22"/>
    </reaction>
</comment>
<feature type="binding site" evidence="12">
    <location>
        <position position="107"/>
    </location>
    <ligand>
        <name>GTP</name>
        <dbReference type="ChEBI" id="CHEBI:37565"/>
    </ligand>
</feature>
<dbReference type="InterPro" id="IPR058240">
    <property type="entry name" value="rSAM_sf"/>
</dbReference>
<dbReference type="PANTHER" id="PTHR22960:SF0">
    <property type="entry name" value="MOLYBDENUM COFACTOR BIOSYNTHESIS PROTEIN 1"/>
    <property type="match status" value="1"/>
</dbReference>
<evidence type="ECO:0000256" key="11">
    <source>
        <dbReference type="ARBA" id="ARBA00048697"/>
    </source>
</evidence>
<dbReference type="SFLD" id="SFLDG01386">
    <property type="entry name" value="main_SPASM_domain-containing"/>
    <property type="match status" value="1"/>
</dbReference>
<comment type="pathway">
    <text evidence="12">Cofactor biosynthesis; molybdopterin biosynthesis.</text>
</comment>
<keyword evidence="5 12" id="KW-0547">Nucleotide-binding</keyword>
<evidence type="ECO:0000256" key="9">
    <source>
        <dbReference type="ARBA" id="ARBA00023150"/>
    </source>
</evidence>
<feature type="binding site" evidence="12">
    <location>
        <position position="266"/>
    </location>
    <ligand>
        <name>[4Fe-4S] cluster</name>
        <dbReference type="ChEBI" id="CHEBI:49883"/>
        <label>2</label>
        <note>4Fe-4S-substrate</note>
    </ligand>
</feature>
<keyword evidence="3 12" id="KW-0949">S-adenosyl-L-methionine</keyword>
<evidence type="ECO:0000256" key="8">
    <source>
        <dbReference type="ARBA" id="ARBA00023134"/>
    </source>
</evidence>
<feature type="binding site" evidence="12">
    <location>
        <position position="33"/>
    </location>
    <ligand>
        <name>[4Fe-4S] cluster</name>
        <dbReference type="ChEBI" id="CHEBI:49883"/>
        <label>1</label>
        <note>4Fe-4S-S-AdoMet</note>
    </ligand>
</feature>
<dbReference type="PROSITE" id="PS01305">
    <property type="entry name" value="MOAA_NIFB_PQQE"/>
    <property type="match status" value="1"/>
</dbReference>
<evidence type="ECO:0000256" key="10">
    <source>
        <dbReference type="ARBA" id="ARBA00023239"/>
    </source>
</evidence>